<dbReference type="OrthoDB" id="10587593at2759"/>
<gene>
    <name evidence="4" type="ORF">EGW08_023256</name>
</gene>
<reference evidence="4 5" key="1">
    <citation type="submission" date="2019-01" db="EMBL/GenBank/DDBJ databases">
        <title>A draft genome assembly of the solar-powered sea slug Elysia chlorotica.</title>
        <authorList>
            <person name="Cai H."/>
            <person name="Li Q."/>
            <person name="Fang X."/>
            <person name="Li J."/>
            <person name="Curtis N.E."/>
            <person name="Altenburger A."/>
            <person name="Shibata T."/>
            <person name="Feng M."/>
            <person name="Maeda T."/>
            <person name="Schwartz J.A."/>
            <person name="Shigenobu S."/>
            <person name="Lundholm N."/>
            <person name="Nishiyama T."/>
            <person name="Yang H."/>
            <person name="Hasebe M."/>
            <person name="Li S."/>
            <person name="Pierce S.K."/>
            <person name="Wang J."/>
        </authorList>
    </citation>
    <scope>NUCLEOTIDE SEQUENCE [LARGE SCALE GENOMIC DNA]</scope>
    <source>
        <strain evidence="4">EC2010</strain>
        <tissue evidence="4">Whole organism of an adult</tissue>
    </source>
</reference>
<accession>A0A433SJ52</accession>
<keyword evidence="1" id="KW-0863">Zinc-finger</keyword>
<feature type="domain" description="CCHC-type" evidence="3">
    <location>
        <begin position="38"/>
        <end position="51"/>
    </location>
</feature>
<feature type="compositionally biased region" description="Basic and acidic residues" evidence="2">
    <location>
        <begin position="14"/>
        <end position="33"/>
    </location>
</feature>
<feature type="compositionally biased region" description="Polar residues" evidence="2">
    <location>
        <begin position="180"/>
        <end position="199"/>
    </location>
</feature>
<evidence type="ECO:0000256" key="2">
    <source>
        <dbReference type="SAM" id="MobiDB-lite"/>
    </source>
</evidence>
<keyword evidence="1" id="KW-0479">Metal-binding</keyword>
<evidence type="ECO:0000313" key="5">
    <source>
        <dbReference type="Proteomes" id="UP000271974"/>
    </source>
</evidence>
<dbReference type="InterPro" id="IPR036875">
    <property type="entry name" value="Znf_CCHC_sf"/>
</dbReference>
<dbReference type="PROSITE" id="PS50158">
    <property type="entry name" value="ZF_CCHC"/>
    <property type="match status" value="1"/>
</dbReference>
<dbReference type="GO" id="GO:0003676">
    <property type="term" value="F:nucleic acid binding"/>
    <property type="evidence" value="ECO:0007669"/>
    <property type="project" value="InterPro"/>
</dbReference>
<comment type="caution">
    <text evidence="4">The sequence shown here is derived from an EMBL/GenBank/DDBJ whole genome shotgun (WGS) entry which is preliminary data.</text>
</comment>
<proteinExistence type="predicted"/>
<feature type="region of interest" description="Disordered" evidence="2">
    <location>
        <begin position="1"/>
        <end position="35"/>
    </location>
</feature>
<dbReference type="GO" id="GO:0008270">
    <property type="term" value="F:zinc ion binding"/>
    <property type="evidence" value="ECO:0007669"/>
    <property type="project" value="UniProtKB-KW"/>
</dbReference>
<dbReference type="EMBL" id="RQTK01001891">
    <property type="protein sequence ID" value="RUS68979.1"/>
    <property type="molecule type" value="Genomic_DNA"/>
</dbReference>
<keyword evidence="1" id="KW-0862">Zinc</keyword>
<evidence type="ECO:0000313" key="4">
    <source>
        <dbReference type="EMBL" id="RUS68979.1"/>
    </source>
</evidence>
<dbReference type="AlphaFoldDB" id="A0A433SJ52"/>
<dbReference type="InterPro" id="IPR001878">
    <property type="entry name" value="Znf_CCHC"/>
</dbReference>
<feature type="region of interest" description="Disordered" evidence="2">
    <location>
        <begin position="178"/>
        <end position="217"/>
    </location>
</feature>
<protein>
    <recommendedName>
        <fullName evidence="3">CCHC-type domain-containing protein</fullName>
    </recommendedName>
</protein>
<keyword evidence="5" id="KW-1185">Reference proteome</keyword>
<evidence type="ECO:0000256" key="1">
    <source>
        <dbReference type="PROSITE-ProRule" id="PRU00047"/>
    </source>
</evidence>
<dbReference type="Proteomes" id="UP000271974">
    <property type="component" value="Unassembled WGS sequence"/>
</dbReference>
<evidence type="ECO:0000259" key="3">
    <source>
        <dbReference type="PROSITE" id="PS50158"/>
    </source>
</evidence>
<name>A0A433SJ52_ELYCH</name>
<dbReference type="SUPFAM" id="SSF57756">
    <property type="entry name" value="Retrovirus zinc finger-like domains"/>
    <property type="match status" value="1"/>
</dbReference>
<sequence length="217" mass="23845">MEAHKEASIFTKGPPERRPQVEDHLNEEEKGSREAPNCFRCGKPSHQGHDCWKKGIRKDYLQQKCTKCKKPGHTQKKNNVLVQTKGSSISNTNRVPTSQRRAIGISILAAVVIVNKGIVTVADVTPSSWDLCSTLPAVSTSSVNGGEKRTLHRNLLLRVESVREDSPEVSPENVALRRTVPSTRINGTPGSLSAMSQPVLNEEEIKSTTSQIEDEGE</sequence>
<dbReference type="Gene3D" id="4.10.60.10">
    <property type="entry name" value="Zinc finger, CCHC-type"/>
    <property type="match status" value="1"/>
</dbReference>
<organism evidence="4 5">
    <name type="scientific">Elysia chlorotica</name>
    <name type="common">Eastern emerald elysia</name>
    <name type="synonym">Sea slug</name>
    <dbReference type="NCBI Taxonomy" id="188477"/>
    <lineage>
        <taxon>Eukaryota</taxon>
        <taxon>Metazoa</taxon>
        <taxon>Spiralia</taxon>
        <taxon>Lophotrochozoa</taxon>
        <taxon>Mollusca</taxon>
        <taxon>Gastropoda</taxon>
        <taxon>Heterobranchia</taxon>
        <taxon>Euthyneura</taxon>
        <taxon>Panpulmonata</taxon>
        <taxon>Sacoglossa</taxon>
        <taxon>Placobranchoidea</taxon>
        <taxon>Plakobranchidae</taxon>
        <taxon>Elysia</taxon>
    </lineage>
</organism>